<keyword evidence="12" id="KW-0233">DNA recombination</keyword>
<dbReference type="InterPro" id="IPR018982">
    <property type="entry name" value="RQC_domain"/>
</dbReference>
<evidence type="ECO:0000259" key="17">
    <source>
        <dbReference type="PROSITE" id="PS50967"/>
    </source>
</evidence>
<feature type="domain" description="Helicase ATP-binding" evidence="18">
    <location>
        <begin position="27"/>
        <end position="193"/>
    </location>
</feature>
<dbReference type="SUPFAM" id="SSF47819">
    <property type="entry name" value="HRDC-like"/>
    <property type="match status" value="1"/>
</dbReference>
<evidence type="ECO:0000256" key="8">
    <source>
        <dbReference type="ARBA" id="ARBA00022806"/>
    </source>
</evidence>
<dbReference type="Gene3D" id="1.10.10.10">
    <property type="entry name" value="Winged helix-like DNA-binding domain superfamily/Winged helix DNA-binding domain"/>
    <property type="match status" value="1"/>
</dbReference>
<dbReference type="PROSITE" id="PS51194">
    <property type="entry name" value="HELICASE_CTER"/>
    <property type="match status" value="1"/>
</dbReference>
<dbReference type="GO" id="GO:0006281">
    <property type="term" value="P:DNA repair"/>
    <property type="evidence" value="ECO:0007669"/>
    <property type="project" value="UniProtKB-KW"/>
</dbReference>
<dbReference type="SMART" id="SM00341">
    <property type="entry name" value="HRDC"/>
    <property type="match status" value="1"/>
</dbReference>
<keyword evidence="21" id="KW-1185">Reference proteome</keyword>
<dbReference type="Pfam" id="PF00570">
    <property type="entry name" value="HRDC"/>
    <property type="match status" value="1"/>
</dbReference>
<dbReference type="FunFam" id="3.40.50.300:FF:000296">
    <property type="entry name" value="ATP-dependent DNA helicase RecQ"/>
    <property type="match status" value="1"/>
</dbReference>
<dbReference type="AlphaFoldDB" id="A0A502EKH7"/>
<keyword evidence="10" id="KW-0067">ATP-binding</keyword>
<dbReference type="GO" id="GO:0005737">
    <property type="term" value="C:cytoplasm"/>
    <property type="evidence" value="ECO:0007669"/>
    <property type="project" value="TreeGrafter"/>
</dbReference>
<comment type="catalytic activity">
    <reaction evidence="15">
        <text>Couples ATP hydrolysis with the unwinding of duplex DNA by translocating in the 3'-5' direction.</text>
        <dbReference type="EC" id="5.6.2.4"/>
    </reaction>
</comment>
<dbReference type="SUPFAM" id="SSF52540">
    <property type="entry name" value="P-loop containing nucleoside triphosphate hydrolases"/>
    <property type="match status" value="1"/>
</dbReference>
<dbReference type="CDD" id="cd17920">
    <property type="entry name" value="DEXHc_RecQ"/>
    <property type="match status" value="1"/>
</dbReference>
<dbReference type="EC" id="5.6.2.4" evidence="16"/>
<dbReference type="OrthoDB" id="9763310at2"/>
<evidence type="ECO:0000256" key="9">
    <source>
        <dbReference type="ARBA" id="ARBA00022833"/>
    </source>
</evidence>
<dbReference type="RefSeq" id="WP_140509978.1">
    <property type="nucleotide sequence ID" value="NZ_RCZH01000013.1"/>
</dbReference>
<evidence type="ECO:0000259" key="19">
    <source>
        <dbReference type="PROSITE" id="PS51194"/>
    </source>
</evidence>
<dbReference type="SUPFAM" id="SSF46785">
    <property type="entry name" value="Winged helix' DNA-binding domain"/>
    <property type="match status" value="1"/>
</dbReference>
<evidence type="ECO:0000256" key="4">
    <source>
        <dbReference type="ARBA" id="ARBA00022723"/>
    </source>
</evidence>
<comment type="caution">
    <text evidence="20">The sequence shown here is derived from an EMBL/GenBank/DDBJ whole genome shotgun (WGS) entry which is preliminary data.</text>
</comment>
<dbReference type="Proteomes" id="UP000319700">
    <property type="component" value="Unassembled WGS sequence"/>
</dbReference>
<dbReference type="STRING" id="29533.SAMN05444387_4684"/>
<dbReference type="GO" id="GO:0009432">
    <property type="term" value="P:SOS response"/>
    <property type="evidence" value="ECO:0007669"/>
    <property type="project" value="UniProtKB-UniRule"/>
</dbReference>
<evidence type="ECO:0000256" key="3">
    <source>
        <dbReference type="ARBA" id="ARBA00005446"/>
    </source>
</evidence>
<keyword evidence="5" id="KW-0547">Nucleotide-binding</keyword>
<dbReference type="InterPro" id="IPR002121">
    <property type="entry name" value="HRDC_dom"/>
</dbReference>
<evidence type="ECO:0000256" key="6">
    <source>
        <dbReference type="ARBA" id="ARBA00022763"/>
    </source>
</evidence>
<dbReference type="Pfam" id="PF14493">
    <property type="entry name" value="HTH_40"/>
    <property type="match status" value="1"/>
</dbReference>
<keyword evidence="8 20" id="KW-0347">Helicase</keyword>
<gene>
    <name evidence="20" type="primary">recQ</name>
    <name evidence="20" type="ORF">EAH81_18995</name>
</gene>
<dbReference type="GO" id="GO:0043590">
    <property type="term" value="C:bacterial nucleoid"/>
    <property type="evidence" value="ECO:0007669"/>
    <property type="project" value="TreeGrafter"/>
</dbReference>
<dbReference type="InterPro" id="IPR011545">
    <property type="entry name" value="DEAD/DEAH_box_helicase_dom"/>
</dbReference>
<protein>
    <recommendedName>
        <fullName evidence="16">DNA helicase RecQ</fullName>
        <ecNumber evidence="16">5.6.2.4</ecNumber>
    </recommendedName>
</protein>
<evidence type="ECO:0000256" key="5">
    <source>
        <dbReference type="ARBA" id="ARBA00022741"/>
    </source>
</evidence>
<comment type="similarity">
    <text evidence="3">Belongs to the helicase family. RecQ subfamily.</text>
</comment>
<keyword evidence="4" id="KW-0479">Metal-binding</keyword>
<dbReference type="GO" id="GO:0003677">
    <property type="term" value="F:DNA binding"/>
    <property type="evidence" value="ECO:0007669"/>
    <property type="project" value="UniProtKB-KW"/>
</dbReference>
<dbReference type="InterPro" id="IPR001650">
    <property type="entry name" value="Helicase_C-like"/>
</dbReference>
<dbReference type="InterPro" id="IPR044876">
    <property type="entry name" value="HRDC_dom_sf"/>
</dbReference>
<dbReference type="InterPro" id="IPR027417">
    <property type="entry name" value="P-loop_NTPase"/>
</dbReference>
<evidence type="ECO:0000259" key="18">
    <source>
        <dbReference type="PROSITE" id="PS51192"/>
    </source>
</evidence>
<dbReference type="FunFam" id="3.40.50.300:FF:000156">
    <property type="entry name" value="ATP-dependent DNA helicase recQ"/>
    <property type="match status" value="1"/>
</dbReference>
<dbReference type="SMART" id="SM00956">
    <property type="entry name" value="RQC"/>
    <property type="match status" value="1"/>
</dbReference>
<reference evidence="20 21" key="1">
    <citation type="journal article" date="2019" name="Environ. Microbiol.">
        <title>Species interactions and distinct microbial communities in high Arctic permafrost affected cryosols are associated with the CH4 and CO2 gas fluxes.</title>
        <authorList>
            <person name="Altshuler I."/>
            <person name="Hamel J."/>
            <person name="Turney S."/>
            <person name="Magnuson E."/>
            <person name="Levesque R."/>
            <person name="Greer C."/>
            <person name="Whyte L.G."/>
        </authorList>
    </citation>
    <scope>NUCLEOTIDE SEQUENCE [LARGE SCALE GENOMIC DNA]</scope>
    <source>
        <strain evidence="20 21">42</strain>
    </source>
</reference>
<dbReference type="InterPro" id="IPR004589">
    <property type="entry name" value="DNA_helicase_ATP-dep_RecQ"/>
</dbReference>
<evidence type="ECO:0000256" key="12">
    <source>
        <dbReference type="ARBA" id="ARBA00023172"/>
    </source>
</evidence>
<name>A0A502EKH7_9FLAO</name>
<dbReference type="PANTHER" id="PTHR13710">
    <property type="entry name" value="DNA HELICASE RECQ FAMILY MEMBER"/>
    <property type="match status" value="1"/>
</dbReference>
<dbReference type="PANTHER" id="PTHR13710:SF105">
    <property type="entry name" value="ATP-DEPENDENT DNA HELICASE Q1"/>
    <property type="match status" value="1"/>
</dbReference>
<dbReference type="Gene3D" id="1.10.150.80">
    <property type="entry name" value="HRDC domain"/>
    <property type="match status" value="1"/>
</dbReference>
<evidence type="ECO:0000256" key="2">
    <source>
        <dbReference type="ARBA" id="ARBA00001947"/>
    </source>
</evidence>
<dbReference type="EMBL" id="RCZH01000013">
    <property type="protein sequence ID" value="TPG37579.1"/>
    <property type="molecule type" value="Genomic_DNA"/>
</dbReference>
<dbReference type="InterPro" id="IPR010997">
    <property type="entry name" value="HRDC-like_sf"/>
</dbReference>
<dbReference type="GO" id="GO:0009378">
    <property type="term" value="F:four-way junction helicase activity"/>
    <property type="evidence" value="ECO:0007669"/>
    <property type="project" value="TreeGrafter"/>
</dbReference>
<dbReference type="Pfam" id="PF00271">
    <property type="entry name" value="Helicase_C"/>
    <property type="match status" value="1"/>
</dbReference>
<dbReference type="SMART" id="SM00490">
    <property type="entry name" value="HELICc"/>
    <property type="match status" value="1"/>
</dbReference>
<keyword evidence="7 20" id="KW-0378">Hydrolase</keyword>
<dbReference type="PROSITE" id="PS51192">
    <property type="entry name" value="HELICASE_ATP_BIND_1"/>
    <property type="match status" value="1"/>
</dbReference>
<dbReference type="GO" id="GO:0016787">
    <property type="term" value="F:hydrolase activity"/>
    <property type="evidence" value="ECO:0007669"/>
    <property type="project" value="UniProtKB-KW"/>
</dbReference>
<dbReference type="Pfam" id="PF16124">
    <property type="entry name" value="RecQ_Zn_bind"/>
    <property type="match status" value="1"/>
</dbReference>
<dbReference type="InterPro" id="IPR032284">
    <property type="entry name" value="RecQ_Zn-bd"/>
</dbReference>
<feature type="domain" description="HRDC" evidence="17">
    <location>
        <begin position="517"/>
        <end position="597"/>
    </location>
</feature>
<dbReference type="GO" id="GO:0006310">
    <property type="term" value="P:DNA recombination"/>
    <property type="evidence" value="ECO:0007669"/>
    <property type="project" value="UniProtKB-UniRule"/>
</dbReference>
<keyword evidence="6" id="KW-0227">DNA damage</keyword>
<dbReference type="Pfam" id="PF00270">
    <property type="entry name" value="DEAD"/>
    <property type="match status" value="1"/>
</dbReference>
<dbReference type="InterPro" id="IPR014001">
    <property type="entry name" value="Helicase_ATP-bd"/>
</dbReference>
<dbReference type="GO" id="GO:0005524">
    <property type="term" value="F:ATP binding"/>
    <property type="evidence" value="ECO:0007669"/>
    <property type="project" value="UniProtKB-KW"/>
</dbReference>
<evidence type="ECO:0000313" key="20">
    <source>
        <dbReference type="EMBL" id="TPG37579.1"/>
    </source>
</evidence>
<dbReference type="GO" id="GO:0043138">
    <property type="term" value="F:3'-5' DNA helicase activity"/>
    <property type="evidence" value="ECO:0007669"/>
    <property type="project" value="UniProtKB-EC"/>
</dbReference>
<evidence type="ECO:0000313" key="21">
    <source>
        <dbReference type="Proteomes" id="UP000319700"/>
    </source>
</evidence>
<dbReference type="NCBIfam" id="TIGR00614">
    <property type="entry name" value="recQ_fam"/>
    <property type="match status" value="1"/>
</dbReference>
<dbReference type="Pfam" id="PF09382">
    <property type="entry name" value="RQC"/>
    <property type="match status" value="1"/>
</dbReference>
<keyword evidence="11" id="KW-0238">DNA-binding</keyword>
<dbReference type="GO" id="GO:0030894">
    <property type="term" value="C:replisome"/>
    <property type="evidence" value="ECO:0007669"/>
    <property type="project" value="TreeGrafter"/>
</dbReference>
<evidence type="ECO:0000256" key="13">
    <source>
        <dbReference type="ARBA" id="ARBA00023204"/>
    </source>
</evidence>
<feature type="domain" description="Helicase C-terminal" evidence="19">
    <location>
        <begin position="214"/>
        <end position="362"/>
    </location>
</feature>
<evidence type="ECO:0000256" key="7">
    <source>
        <dbReference type="ARBA" id="ARBA00022801"/>
    </source>
</evidence>
<organism evidence="20 21">
    <name type="scientific">Flavobacterium pectinovorum</name>
    <dbReference type="NCBI Taxonomy" id="29533"/>
    <lineage>
        <taxon>Bacteria</taxon>
        <taxon>Pseudomonadati</taxon>
        <taxon>Bacteroidota</taxon>
        <taxon>Flavobacteriia</taxon>
        <taxon>Flavobacteriales</taxon>
        <taxon>Flavobacteriaceae</taxon>
        <taxon>Flavobacterium</taxon>
    </lineage>
</organism>
<keyword evidence="9" id="KW-0862">Zinc</keyword>
<dbReference type="NCBIfam" id="TIGR01389">
    <property type="entry name" value="recQ"/>
    <property type="match status" value="1"/>
</dbReference>
<dbReference type="InterPro" id="IPR036390">
    <property type="entry name" value="WH_DNA-bd_sf"/>
</dbReference>
<sequence length="774" mass="88013">MTSEILHAKLKENFGFEKFRPNQETIINTILSGQDTLAIMPTGGGKSICFQLPALVLPGITIVISPLIALMKDQVDSLKTNGIHACYINSSQSSEEQQFYIDNLKSNKFKLVYIAPESLSYLDVVFNELTISLIAIDEAHCISSWGHDFRPAYTNLGYLKSRFPSTPVLALTATADKATRTDITKQLKLKNPKTFVASFDRKNLSLEVRPALDRVKQIIDFVEKKPNESGIIYCLSRKTTEELAEKLQKTGIKAKAYHAGLDNKLRAKTQDEFINDDCQVVCATIAFGMGIDKSNVRWVIHYNLPKNIEGYYQEIGRAGRDGLPAETVLFESYADVIQLQKFASEGLNSDVQLAKLERMKQYADALSCRRKILLSYFGELVKENCGNCDICKKPPTFFDGTILAQKALSAITRLEQSEPLAVIVDFLRGSRNAYIYEKNYQSLKTYGIGIDTSWYDWNQYLIQLINLGYLEIAFHQHNKILLTPFAKKVLFEGEKVKLTTVVKKVIDKTEIKETKTKAAKSSLFEILRKLRYEIAKDEEVPAYVIFSDAALRQMETLRPMSDEEFLAIDGVGKAKLEKYGQEFIDAIVYYEKVKQEKAKSKPKKEGNTYKTTLALFKDGNSIEEIAGQRNLGQTTIVSHLAKLYVDGEDLDLSQFVSDAEVKQLHKAQVELEYPTALKPYYDHFEEKLSYDKIRFGLAFLERHKNDDEKLKIKAYSVDEKRLENPEAYKKWSPEEDSDLVHNFYQGKKVKEIALLLGRNEGAINSRLKKLELKK</sequence>
<proteinExistence type="inferred from homology"/>
<dbReference type="PROSITE" id="PS50967">
    <property type="entry name" value="HRDC"/>
    <property type="match status" value="1"/>
</dbReference>
<dbReference type="InterPro" id="IPR029491">
    <property type="entry name" value="Helicase_HTH"/>
</dbReference>
<evidence type="ECO:0000256" key="15">
    <source>
        <dbReference type="ARBA" id="ARBA00034617"/>
    </source>
</evidence>
<dbReference type="CDD" id="cd18794">
    <property type="entry name" value="SF2_C_RecQ"/>
    <property type="match status" value="1"/>
</dbReference>
<dbReference type="InterPro" id="IPR006293">
    <property type="entry name" value="DNA_helicase_ATP-dep_RecQ_bac"/>
</dbReference>
<evidence type="ECO:0000256" key="1">
    <source>
        <dbReference type="ARBA" id="ARBA00001946"/>
    </source>
</evidence>
<keyword evidence="13" id="KW-0234">DNA repair</keyword>
<dbReference type="Gene3D" id="3.40.50.300">
    <property type="entry name" value="P-loop containing nucleotide triphosphate hydrolases"/>
    <property type="match status" value="2"/>
</dbReference>
<evidence type="ECO:0000256" key="16">
    <source>
        <dbReference type="NCBIfam" id="TIGR01389"/>
    </source>
</evidence>
<comment type="cofactor">
    <cofactor evidence="1">
        <name>Mg(2+)</name>
        <dbReference type="ChEBI" id="CHEBI:18420"/>
    </cofactor>
</comment>
<evidence type="ECO:0000256" key="11">
    <source>
        <dbReference type="ARBA" id="ARBA00023125"/>
    </source>
</evidence>
<accession>A0A502EKH7</accession>
<dbReference type="InterPro" id="IPR036388">
    <property type="entry name" value="WH-like_DNA-bd_sf"/>
</dbReference>
<comment type="cofactor">
    <cofactor evidence="2">
        <name>Zn(2+)</name>
        <dbReference type="ChEBI" id="CHEBI:29105"/>
    </cofactor>
</comment>
<dbReference type="SMART" id="SM00487">
    <property type="entry name" value="DEXDc"/>
    <property type="match status" value="1"/>
</dbReference>
<dbReference type="GO" id="GO:0006260">
    <property type="term" value="P:DNA replication"/>
    <property type="evidence" value="ECO:0007669"/>
    <property type="project" value="InterPro"/>
</dbReference>
<evidence type="ECO:0000256" key="10">
    <source>
        <dbReference type="ARBA" id="ARBA00022840"/>
    </source>
</evidence>
<keyword evidence="14" id="KW-0413">Isomerase</keyword>
<dbReference type="GO" id="GO:0046872">
    <property type="term" value="F:metal ion binding"/>
    <property type="evidence" value="ECO:0007669"/>
    <property type="project" value="UniProtKB-KW"/>
</dbReference>
<evidence type="ECO:0000256" key="14">
    <source>
        <dbReference type="ARBA" id="ARBA00023235"/>
    </source>
</evidence>